<protein>
    <submittedName>
        <fullName evidence="1">Uncharacterized protein</fullName>
    </submittedName>
</protein>
<gene>
    <name evidence="1" type="ORF">ACFOMG_09420</name>
</gene>
<dbReference type="Proteomes" id="UP001595722">
    <property type="component" value="Unassembled WGS sequence"/>
</dbReference>
<accession>A0ABV7VS49</accession>
<evidence type="ECO:0000313" key="1">
    <source>
        <dbReference type="EMBL" id="MFC3680313.1"/>
    </source>
</evidence>
<evidence type="ECO:0000313" key="2">
    <source>
        <dbReference type="Proteomes" id="UP001595722"/>
    </source>
</evidence>
<organism evidence="1 2">
    <name type="scientific">Bacterioplanoides pacificum</name>
    <dbReference type="NCBI Taxonomy" id="1171596"/>
    <lineage>
        <taxon>Bacteria</taxon>
        <taxon>Pseudomonadati</taxon>
        <taxon>Pseudomonadota</taxon>
        <taxon>Gammaproteobacteria</taxon>
        <taxon>Oceanospirillales</taxon>
        <taxon>Oceanospirillaceae</taxon>
        <taxon>Bacterioplanoides</taxon>
    </lineage>
</organism>
<sequence length="266" mass="31052">MKTTIDHNRSEILIKIELDELQSANSRQQLAEQYVDLSARIDQLVESTGVNIEFGSLPFNIDVFVAGTRLEEEATFRLLAEDEQNAEKLAQFITNVNRWCQQHEAELWQEDDSQQGEFAAYVLCMKDEKYIPLYREQLALSDMDHEVYQFEHIESIVNQHGLTKAVLGLLAERIGAACGQHGTEQLDEFRQPMFELFRQQPAMQEWFLSSASESFYRASEGYQLWFEAIRVIASHIEDEQQREQWLGQQQQRAEQQFGNSIDWTEY</sequence>
<comment type="caution">
    <text evidence="1">The sequence shown here is derived from an EMBL/GenBank/DDBJ whole genome shotgun (WGS) entry which is preliminary data.</text>
</comment>
<dbReference type="EMBL" id="JBHRYB010000006">
    <property type="protein sequence ID" value="MFC3680313.1"/>
    <property type="molecule type" value="Genomic_DNA"/>
</dbReference>
<keyword evidence="2" id="KW-1185">Reference proteome</keyword>
<name>A0ABV7VS49_9GAMM</name>
<proteinExistence type="predicted"/>
<reference evidence="2" key="1">
    <citation type="journal article" date="2019" name="Int. J. Syst. Evol. Microbiol.">
        <title>The Global Catalogue of Microorganisms (GCM) 10K type strain sequencing project: providing services to taxonomists for standard genome sequencing and annotation.</title>
        <authorList>
            <consortium name="The Broad Institute Genomics Platform"/>
            <consortium name="The Broad Institute Genome Sequencing Center for Infectious Disease"/>
            <person name="Wu L."/>
            <person name="Ma J."/>
        </authorList>
    </citation>
    <scope>NUCLEOTIDE SEQUENCE [LARGE SCALE GENOMIC DNA]</scope>
    <source>
        <strain evidence="2">KCTC 42424</strain>
    </source>
</reference>